<feature type="compositionally biased region" description="Basic and acidic residues" evidence="4">
    <location>
        <begin position="190"/>
        <end position="202"/>
    </location>
</feature>
<dbReference type="SUPFAM" id="SSF52540">
    <property type="entry name" value="P-loop containing nucleoside triphosphate hydrolases"/>
    <property type="match status" value="2"/>
</dbReference>
<dbReference type="FunFam" id="3.40.50.300:FF:000366">
    <property type="entry name" value="GTPase, IMAP family member 2"/>
    <property type="match status" value="2"/>
</dbReference>
<keyword evidence="7" id="KW-1185">Reference proteome</keyword>
<keyword evidence="3" id="KW-0342">GTP-binding</keyword>
<feature type="domain" description="AIG1-type G" evidence="5">
    <location>
        <begin position="209"/>
        <end position="415"/>
    </location>
</feature>
<dbReference type="InterPro" id="IPR045058">
    <property type="entry name" value="GIMA/IAN/Toc"/>
</dbReference>
<dbReference type="PROSITE" id="PS51720">
    <property type="entry name" value="G_AIG1"/>
    <property type="match status" value="2"/>
</dbReference>
<feature type="compositionally biased region" description="Basic and acidic residues" evidence="4">
    <location>
        <begin position="67"/>
        <end position="88"/>
    </location>
</feature>
<proteinExistence type="inferred from homology"/>
<dbReference type="Bgee" id="ENSACAG00000016727">
    <property type="expression patterns" value="Expressed in adrenal gland and 9 other cell types or tissues"/>
</dbReference>
<reference evidence="6" key="2">
    <citation type="submission" date="2025-08" db="UniProtKB">
        <authorList>
            <consortium name="Ensembl"/>
        </authorList>
    </citation>
    <scope>IDENTIFICATION</scope>
</reference>
<feature type="region of interest" description="Disordered" evidence="4">
    <location>
        <begin position="1"/>
        <end position="207"/>
    </location>
</feature>
<evidence type="ECO:0000256" key="4">
    <source>
        <dbReference type="SAM" id="MobiDB-lite"/>
    </source>
</evidence>
<gene>
    <name evidence="6" type="primary">LOC107982730</name>
</gene>
<evidence type="ECO:0000259" key="5">
    <source>
        <dbReference type="PROSITE" id="PS51720"/>
    </source>
</evidence>
<organism evidence="6 7">
    <name type="scientific">Anolis carolinensis</name>
    <name type="common">Green anole</name>
    <name type="synonym">American chameleon</name>
    <dbReference type="NCBI Taxonomy" id="28377"/>
    <lineage>
        <taxon>Eukaryota</taxon>
        <taxon>Metazoa</taxon>
        <taxon>Chordata</taxon>
        <taxon>Craniata</taxon>
        <taxon>Vertebrata</taxon>
        <taxon>Euteleostomi</taxon>
        <taxon>Lepidosauria</taxon>
        <taxon>Squamata</taxon>
        <taxon>Bifurcata</taxon>
        <taxon>Unidentata</taxon>
        <taxon>Episquamata</taxon>
        <taxon>Toxicofera</taxon>
        <taxon>Iguania</taxon>
        <taxon>Dactyloidae</taxon>
        <taxon>Anolis</taxon>
    </lineage>
</organism>
<comment type="similarity">
    <text evidence="1">Belongs to the TRAFAC class TrmE-Era-EngA-EngB-Septin-like GTPase superfamily. AIG1/Toc34/Toc159-like paraseptin GTPase family. IAN subfamily.</text>
</comment>
<evidence type="ECO:0000313" key="7">
    <source>
        <dbReference type="Proteomes" id="UP000001646"/>
    </source>
</evidence>
<accession>A0A803TCH5</accession>
<dbReference type="GO" id="GO:0005525">
    <property type="term" value="F:GTP binding"/>
    <property type="evidence" value="ECO:0007669"/>
    <property type="project" value="UniProtKB-KW"/>
</dbReference>
<reference evidence="6 7" key="1">
    <citation type="submission" date="2009-12" db="EMBL/GenBank/DDBJ databases">
        <title>The Genome Sequence of Anolis carolinensis (Green Anole Lizard).</title>
        <authorList>
            <consortium name="The Genome Sequencing Platform"/>
            <person name="Di Palma F."/>
            <person name="Alfoldi J."/>
            <person name="Heiman D."/>
            <person name="Young S."/>
            <person name="Grabherr M."/>
            <person name="Johnson J."/>
            <person name="Lander E.S."/>
            <person name="Lindblad-Toh K."/>
        </authorList>
    </citation>
    <scope>NUCLEOTIDE SEQUENCE [LARGE SCALE GENOMIC DNA]</scope>
    <source>
        <strain evidence="6 7">JBL SC #1</strain>
    </source>
</reference>
<dbReference type="InParanoid" id="A0A803TCH5"/>
<evidence type="ECO:0000256" key="2">
    <source>
        <dbReference type="ARBA" id="ARBA00022741"/>
    </source>
</evidence>
<feature type="domain" description="AIG1-type G" evidence="5">
    <location>
        <begin position="442"/>
        <end position="645"/>
    </location>
</feature>
<feature type="region of interest" description="Disordered" evidence="4">
    <location>
        <begin position="656"/>
        <end position="675"/>
    </location>
</feature>
<evidence type="ECO:0000256" key="3">
    <source>
        <dbReference type="ARBA" id="ARBA00023134"/>
    </source>
</evidence>
<dbReference type="AlphaFoldDB" id="A0A803TCH5"/>
<dbReference type="Pfam" id="PF04548">
    <property type="entry name" value="AIG1"/>
    <property type="match status" value="2"/>
</dbReference>
<feature type="region of interest" description="Disordered" evidence="4">
    <location>
        <begin position="417"/>
        <end position="438"/>
    </location>
</feature>
<sequence length="695" mass="77777">MKENKEKAARNVPMKEECSEGKPRDRGTSNAGVERSGGEEQPKPMEEECSEGRPRDRGPSNAGVERSCGEEKLMLMEECSEGRPRDRGPSNAGVERSGGEEKPMLMEEECSEGRPRDRGPSNAGEERSGGEEQPMHKEEECSEGRPRDRGPSNAGVERSGGEEKPMLMEEECSEGRPRDRGPSNAGVERSGGEEKPMHKEELGGANEEEREWRIVLVGKTGGGRSASGNTILGEKRLKYELSQKPVTQAWIKEERAENWKGKRITIIDTPNIFDASLQEPQKSREIQKCRDLAKPGPHALVFVTQVGRFTEEDIVALEKVEQVFGQEATKYMVVLFTRKEDLDPMESLEDYVETSGNQALQDLVKRCQGRCCAFNNKLTGQKGARQAAELFSLIEEMVQKNRDRPYLIEEMEVPIAGGASSEENKPQGSARKCGKMEPPKPDTELRIVLIGKTGSGKSATGNTILGQKEFVSTMSPSSVTKTCEKKETILDGRKIVVVDTPGFFDTSVTREETSKEVEKCLTLCSPGPHAIIQVMKVDRFTQEEKDVAQLIQDIFSLEVKDYMIIVFTHKDKLEGKTLETFLNEGDASFWEQIGKCGGRCLAFNNKAEGQEKEGQVKELLGMIDDMLGKNRKAPHYTEEMLSRDRNQMKEECKHLQEKNTKRMKKKEKLSEENKDPPTQILAILQRLIHSDCNIL</sequence>
<keyword evidence="2" id="KW-0547">Nucleotide-binding</keyword>
<dbReference type="Ensembl" id="ENSACAT00000047482.1">
    <property type="protein sequence ID" value="ENSACAP00000032915.1"/>
    <property type="gene ID" value="ENSACAG00000016727.4"/>
</dbReference>
<dbReference type="GeneTree" id="ENSGT00940000154844"/>
<protein>
    <recommendedName>
        <fullName evidence="5">AIG1-type G domain-containing protein</fullName>
    </recommendedName>
</protein>
<dbReference type="GO" id="GO:0003924">
    <property type="term" value="F:GTPase activity"/>
    <property type="evidence" value="ECO:0000318"/>
    <property type="project" value="GO_Central"/>
</dbReference>
<name>A0A803TCH5_ANOCA</name>
<feature type="compositionally biased region" description="Basic and acidic residues" evidence="4">
    <location>
        <begin position="159"/>
        <end position="181"/>
    </location>
</feature>
<feature type="compositionally biased region" description="Basic and acidic residues" evidence="4">
    <location>
        <begin position="1"/>
        <end position="27"/>
    </location>
</feature>
<dbReference type="PANTHER" id="PTHR10903:SF170">
    <property type="entry name" value="GTPASE IMAP FAMILY MEMBER 7"/>
    <property type="match status" value="1"/>
</dbReference>
<dbReference type="Gene3D" id="3.40.50.300">
    <property type="entry name" value="P-loop containing nucleotide triphosphate hydrolases"/>
    <property type="match status" value="2"/>
</dbReference>
<evidence type="ECO:0000256" key="1">
    <source>
        <dbReference type="ARBA" id="ARBA00008535"/>
    </source>
</evidence>
<reference evidence="6" key="3">
    <citation type="submission" date="2025-09" db="UniProtKB">
        <authorList>
            <consortium name="Ensembl"/>
        </authorList>
    </citation>
    <scope>IDENTIFICATION</scope>
</reference>
<dbReference type="InterPro" id="IPR027417">
    <property type="entry name" value="P-loop_NTPase"/>
</dbReference>
<feature type="compositionally biased region" description="Basic and acidic residues" evidence="4">
    <location>
        <begin position="97"/>
        <end position="150"/>
    </location>
</feature>
<feature type="compositionally biased region" description="Basic and acidic residues" evidence="4">
    <location>
        <begin position="36"/>
        <end position="58"/>
    </location>
</feature>
<evidence type="ECO:0000313" key="6">
    <source>
        <dbReference type="Ensembl" id="ENSACAP00000032915.1"/>
    </source>
</evidence>
<dbReference type="InterPro" id="IPR006703">
    <property type="entry name" value="G_AIG1"/>
</dbReference>
<dbReference type="CDD" id="cd01852">
    <property type="entry name" value="AIG1"/>
    <property type="match status" value="2"/>
</dbReference>
<dbReference type="Proteomes" id="UP000001646">
    <property type="component" value="Chromosome 4"/>
</dbReference>
<dbReference type="PANTHER" id="PTHR10903">
    <property type="entry name" value="GTPASE, IMAP FAMILY MEMBER-RELATED"/>
    <property type="match status" value="1"/>
</dbReference>